<dbReference type="Proteomes" id="UP001597112">
    <property type="component" value="Unassembled WGS sequence"/>
</dbReference>
<evidence type="ECO:0000256" key="3">
    <source>
        <dbReference type="SAM" id="SignalP"/>
    </source>
</evidence>
<gene>
    <name evidence="4" type="ORF">ACFQ21_15785</name>
</gene>
<feature type="repeat" description="TPR" evidence="1">
    <location>
        <begin position="109"/>
        <end position="142"/>
    </location>
</feature>
<keyword evidence="3" id="KW-0732">Signal</keyword>
<dbReference type="Pfam" id="PF13181">
    <property type="entry name" value="TPR_8"/>
    <property type="match status" value="1"/>
</dbReference>
<dbReference type="RefSeq" id="WP_377580242.1">
    <property type="nucleotide sequence ID" value="NZ_JBHTKA010000007.1"/>
</dbReference>
<evidence type="ECO:0000313" key="4">
    <source>
        <dbReference type="EMBL" id="MFD1000787.1"/>
    </source>
</evidence>
<feature type="transmembrane region" description="Helical" evidence="2">
    <location>
        <begin position="292"/>
        <end position="311"/>
    </location>
</feature>
<reference evidence="5" key="1">
    <citation type="journal article" date="2019" name="Int. J. Syst. Evol. Microbiol.">
        <title>The Global Catalogue of Microorganisms (GCM) 10K type strain sequencing project: providing services to taxonomists for standard genome sequencing and annotation.</title>
        <authorList>
            <consortium name="The Broad Institute Genomics Platform"/>
            <consortium name="The Broad Institute Genome Sequencing Center for Infectious Disease"/>
            <person name="Wu L."/>
            <person name="Ma J."/>
        </authorList>
    </citation>
    <scope>NUCLEOTIDE SEQUENCE [LARGE SCALE GENOMIC DNA]</scope>
    <source>
        <strain evidence="5">CCUG 58938</strain>
    </source>
</reference>
<keyword evidence="2" id="KW-0812">Transmembrane</keyword>
<keyword evidence="2" id="KW-0472">Membrane</keyword>
<comment type="caution">
    <text evidence="4">The sequence shown here is derived from an EMBL/GenBank/DDBJ whole genome shotgun (WGS) entry which is preliminary data.</text>
</comment>
<dbReference type="SUPFAM" id="SSF48452">
    <property type="entry name" value="TPR-like"/>
    <property type="match status" value="1"/>
</dbReference>
<organism evidence="4 5">
    <name type="scientific">Ohtaekwangia kribbensis</name>
    <dbReference type="NCBI Taxonomy" id="688913"/>
    <lineage>
        <taxon>Bacteria</taxon>
        <taxon>Pseudomonadati</taxon>
        <taxon>Bacteroidota</taxon>
        <taxon>Cytophagia</taxon>
        <taxon>Cytophagales</taxon>
        <taxon>Fulvivirgaceae</taxon>
        <taxon>Ohtaekwangia</taxon>
    </lineage>
</organism>
<dbReference type="SMART" id="SM00028">
    <property type="entry name" value="TPR"/>
    <property type="match status" value="3"/>
</dbReference>
<name>A0ABW3K3C4_9BACT</name>
<feature type="chain" id="PRO_5046165102" evidence="3">
    <location>
        <begin position="21"/>
        <end position="317"/>
    </location>
</feature>
<evidence type="ECO:0000256" key="2">
    <source>
        <dbReference type="SAM" id="Phobius"/>
    </source>
</evidence>
<evidence type="ECO:0000313" key="5">
    <source>
        <dbReference type="Proteomes" id="UP001597112"/>
    </source>
</evidence>
<evidence type="ECO:0000256" key="1">
    <source>
        <dbReference type="PROSITE-ProRule" id="PRU00339"/>
    </source>
</evidence>
<sequence>MIKLIATCVTIVTFSVTSLACLNETHVLLNGKQIHGDRFTADEMTPTGKDFAKLRDEYTIELKKLDSLWKATKNIEYYSDYGVVLVYLGRYAEAKDIFQEIEKTAPGRYATAANLGTVYELLGDNIQALHWIKKAVKIDPTSHDNSEWLHVKILEAKIKGDSYVTSDFLIETNFGNDVKPASSLDSLALLKLQEALFYQLNERVSFIKPKDKIVALLLFELGNVYALTADITMSVRLYDMAKEYGYSSEVFEKRYTLFKSMHKNLSHVLPESDESITYQPPILTEADTENNYMTLGISLFCILAIVGWNAIRHHRNN</sequence>
<dbReference type="InterPro" id="IPR011990">
    <property type="entry name" value="TPR-like_helical_dom_sf"/>
</dbReference>
<dbReference type="PROSITE" id="PS50005">
    <property type="entry name" value="TPR"/>
    <property type="match status" value="1"/>
</dbReference>
<proteinExistence type="predicted"/>
<accession>A0ABW3K3C4</accession>
<keyword evidence="1" id="KW-0802">TPR repeat</keyword>
<keyword evidence="2" id="KW-1133">Transmembrane helix</keyword>
<dbReference type="PROSITE" id="PS51257">
    <property type="entry name" value="PROKAR_LIPOPROTEIN"/>
    <property type="match status" value="1"/>
</dbReference>
<protein>
    <submittedName>
        <fullName evidence="4">Tetratricopeptide repeat protein</fullName>
    </submittedName>
</protein>
<feature type="signal peptide" evidence="3">
    <location>
        <begin position="1"/>
        <end position="20"/>
    </location>
</feature>
<dbReference type="Gene3D" id="1.25.40.10">
    <property type="entry name" value="Tetratricopeptide repeat domain"/>
    <property type="match status" value="1"/>
</dbReference>
<dbReference type="InterPro" id="IPR019734">
    <property type="entry name" value="TPR_rpt"/>
</dbReference>
<dbReference type="EMBL" id="JBHTKA010000007">
    <property type="protein sequence ID" value="MFD1000787.1"/>
    <property type="molecule type" value="Genomic_DNA"/>
</dbReference>
<keyword evidence="5" id="KW-1185">Reference proteome</keyword>